<gene>
    <name evidence="5" type="ORF">BCR34DRAFT_225132</name>
</gene>
<dbReference type="AlphaFoldDB" id="A0A1Y1ZY45"/>
<dbReference type="Gene3D" id="1.25.40.20">
    <property type="entry name" value="Ankyrin repeat-containing domain"/>
    <property type="match status" value="1"/>
</dbReference>
<dbReference type="SUPFAM" id="SSF48403">
    <property type="entry name" value="Ankyrin repeat"/>
    <property type="match status" value="1"/>
</dbReference>
<organism evidence="5 6">
    <name type="scientific">Clohesyomyces aquaticus</name>
    <dbReference type="NCBI Taxonomy" id="1231657"/>
    <lineage>
        <taxon>Eukaryota</taxon>
        <taxon>Fungi</taxon>
        <taxon>Dikarya</taxon>
        <taxon>Ascomycota</taxon>
        <taxon>Pezizomycotina</taxon>
        <taxon>Dothideomycetes</taxon>
        <taxon>Pleosporomycetidae</taxon>
        <taxon>Pleosporales</taxon>
        <taxon>Lindgomycetaceae</taxon>
        <taxon>Clohesyomyces</taxon>
    </lineage>
</organism>
<reference evidence="5 6" key="1">
    <citation type="submission" date="2016-07" db="EMBL/GenBank/DDBJ databases">
        <title>Pervasive Adenine N6-methylation of Active Genes in Fungi.</title>
        <authorList>
            <consortium name="DOE Joint Genome Institute"/>
            <person name="Mondo S.J."/>
            <person name="Dannebaum R.O."/>
            <person name="Kuo R.C."/>
            <person name="Labutti K."/>
            <person name="Haridas S."/>
            <person name="Kuo A."/>
            <person name="Salamov A."/>
            <person name="Ahrendt S.R."/>
            <person name="Lipzen A."/>
            <person name="Sullivan W."/>
            <person name="Andreopoulos W.B."/>
            <person name="Clum A."/>
            <person name="Lindquist E."/>
            <person name="Daum C."/>
            <person name="Ramamoorthy G.K."/>
            <person name="Gryganskyi A."/>
            <person name="Culley D."/>
            <person name="Magnuson J.K."/>
            <person name="James T.Y."/>
            <person name="O'Malley M.A."/>
            <person name="Stajich J.E."/>
            <person name="Spatafora J.W."/>
            <person name="Visel A."/>
            <person name="Grigoriev I.V."/>
        </authorList>
    </citation>
    <scope>NUCLEOTIDE SEQUENCE [LARGE SCALE GENOMIC DNA]</scope>
    <source>
        <strain evidence="5 6">CBS 115471</strain>
    </source>
</reference>
<dbReference type="STRING" id="1231657.A0A1Y1ZY45"/>
<keyword evidence="6" id="KW-1185">Reference proteome</keyword>
<evidence type="ECO:0000259" key="3">
    <source>
        <dbReference type="Pfam" id="PF24883"/>
    </source>
</evidence>
<dbReference type="InterPro" id="IPR056884">
    <property type="entry name" value="NPHP3-like_N"/>
</dbReference>
<evidence type="ECO:0000313" key="5">
    <source>
        <dbReference type="EMBL" id="ORY14705.1"/>
    </source>
</evidence>
<evidence type="ECO:0000256" key="1">
    <source>
        <dbReference type="ARBA" id="ARBA00022737"/>
    </source>
</evidence>
<dbReference type="InterPro" id="IPR056693">
    <property type="entry name" value="DUF7791"/>
</dbReference>
<feature type="domain" description="DUF7791" evidence="4">
    <location>
        <begin position="535"/>
        <end position="673"/>
    </location>
</feature>
<feature type="domain" description="NACHT-NTPase and P-loop NTPases N-terminal" evidence="2">
    <location>
        <begin position="14"/>
        <end position="126"/>
    </location>
</feature>
<protein>
    <recommendedName>
        <fullName evidence="7">NACHT domain-containing protein</fullName>
    </recommendedName>
</protein>
<evidence type="ECO:0000313" key="6">
    <source>
        <dbReference type="Proteomes" id="UP000193144"/>
    </source>
</evidence>
<feature type="domain" description="Nephrocystin 3-like N-terminal" evidence="3">
    <location>
        <begin position="245"/>
        <end position="424"/>
    </location>
</feature>
<evidence type="ECO:0000259" key="2">
    <source>
        <dbReference type="Pfam" id="PF17107"/>
    </source>
</evidence>
<comment type="caution">
    <text evidence="5">The sequence shown here is derived from an EMBL/GenBank/DDBJ whole genome shotgun (WGS) entry which is preliminary data.</text>
</comment>
<dbReference type="SUPFAM" id="SSF52540">
    <property type="entry name" value="P-loop containing nucleoside triphosphate hydrolases"/>
    <property type="match status" value="1"/>
</dbReference>
<dbReference type="InterPro" id="IPR027417">
    <property type="entry name" value="P-loop_NTPase"/>
</dbReference>
<dbReference type="Gene3D" id="3.40.50.300">
    <property type="entry name" value="P-loop containing nucleotide triphosphate hydrolases"/>
    <property type="match status" value="1"/>
</dbReference>
<dbReference type="Pfam" id="PF25053">
    <property type="entry name" value="DUF7791"/>
    <property type="match status" value="1"/>
</dbReference>
<dbReference type="PANTHER" id="PTHR10039:SF5">
    <property type="entry name" value="NACHT DOMAIN-CONTAINING PROTEIN"/>
    <property type="match status" value="1"/>
</dbReference>
<dbReference type="PANTHER" id="PTHR10039">
    <property type="entry name" value="AMELOGENIN"/>
    <property type="match status" value="1"/>
</dbReference>
<evidence type="ECO:0008006" key="7">
    <source>
        <dbReference type="Google" id="ProtNLM"/>
    </source>
</evidence>
<dbReference type="Pfam" id="PF17107">
    <property type="entry name" value="SesA"/>
    <property type="match status" value="1"/>
</dbReference>
<accession>A0A1Y1ZY45</accession>
<keyword evidence="1" id="KW-0677">Repeat</keyword>
<dbReference type="Proteomes" id="UP000193144">
    <property type="component" value="Unassembled WGS sequence"/>
</dbReference>
<dbReference type="InterPro" id="IPR036770">
    <property type="entry name" value="Ankyrin_rpt-contain_sf"/>
</dbReference>
<sequence length="1248" mass="141961">MVVDPFSALGLAGNVVQFLDFGSKLISESHAIYNNASGAGTANVELELVYTDLSHLTKALENPPDVSSNEGELRQLASSCRSVAVELLDIVQALKVNKNCKHRKWRSFRQALKTVWKQSDIDTLQARLDSFRGQLTVRLVAILADRQSGLNRELQLLISENKRMDINQTRTIDGLADAIESLRQFMENLLSTAATKLDLDHLFLRLTELRAQASAIAKEQQLLGSLPFKAMTTRQSKIPEAHACTFDWIFDPECEVGFAEWLRHGDGIYWISGKPGSGKSTLTKHLYRHSQTKEALGIWADGQHLVTASFFFWSIGTPMQKSQEGLLRSLLFEILRQCPNLIPLACPTRWTTSGCIPTDQDDWDLDELTRTLGQVFDQGDASAKFCFFIDGLDEYEGRHMDIIRILQTLGTGAVPSVKIVVSSRPWNVFEDAFGRDPSRKLYLEDLTRDDIELYVRANLEKHTTVTMFSLENSGYEELIVDIINRAQGVFLWVFLVIRSLCDGLINGDDVHLLHDRVRRLPTDLEKYFKLIIQRVPEEYRVKMAVTFQAALHASEPLTLMSYSFLDERDLDYAIDLSVRPFDRHDIYNRHTAMDRRINRYNGLLEIQRDPAAIDYFGFRVEFFHRTVHDFLQLQEIQSLLRSYLDRGIPGFNANNALCKVYLANLKTMPMTRSLLIFPGIFQEVLRTLMYHARQVELETDASPVEVLNELEDTAAELSMMYDNCRILWSEDTNDNGRCKTFLEFAIHSGLHLYVGEALDGDHNLIHKCPRPLLNSALRFSSSLGDGRGEVPDMVRFLLQQGADPNQRFAKSTVFGNYLLAISSTKDGISWVSTNIDVVRQRQEVLEILLHHGANPNTAYGSGRTVAAWGHLVMGVQKLNTTRKISQAHLEILKMLFQYGADPNLPFDSHRQDTIWESFLRSIHKVDANEASAGRLRIRFEITKCFLLHGADIDIYLDVPGIRYLSVSQIFSRAFSRAETQELEDIMRCERRNRGKRRCCGPYPTQWFWKTRRLVEPLWLLADSFKNRWLMPQAPIQHEEEDERSLPPFTFRSTNTSRPALPQVQSCTIYIKKSTYRLRVPEMTVFCIFQFDDILQVASVTIEVYYDNGIFGSASFDAINTERLSVEVCESPNGVKSTSRVSVDSFSRSAIGAAAKVGRISIQVRPNSGTVLSLNKPTHYRPLEGSSQLPWLLDRLRSRAPSELLETLEVFLFAIKEARHVSLVIDLSRTPDFERFSSFAGKINGDGDT</sequence>
<dbReference type="EMBL" id="MCFA01000031">
    <property type="protein sequence ID" value="ORY14705.1"/>
    <property type="molecule type" value="Genomic_DNA"/>
</dbReference>
<evidence type="ECO:0000259" key="4">
    <source>
        <dbReference type="Pfam" id="PF25053"/>
    </source>
</evidence>
<dbReference type="Pfam" id="PF24883">
    <property type="entry name" value="NPHP3_N"/>
    <property type="match status" value="1"/>
</dbReference>
<dbReference type="InterPro" id="IPR031352">
    <property type="entry name" value="SesA"/>
</dbReference>
<name>A0A1Y1ZY45_9PLEO</name>
<proteinExistence type="predicted"/>
<dbReference type="OrthoDB" id="443402at2759"/>